<proteinExistence type="predicted"/>
<evidence type="ECO:0000313" key="2">
    <source>
        <dbReference type="Proteomes" id="UP000621436"/>
    </source>
</evidence>
<sequence>MFKKTVFTGMSLVLILAIAITFSSPATMAISELEALLAEDLEIPTRVEDLIAKFSLLDYQVKTIQGGTTSYDANNSYQYLGQENIQGETTDKLSLEIQPLNQQSNSIILWMADGEFKQAEYQGQIIPGEIFNMMAENILGALFAPFHSISEYNLEELADVGEVSSSQKMIGDKEVEVITVTVDDVPEEEIESGKVHLANLDNFLMVVGFDYISGVEDIQQIFEVTAFELR</sequence>
<organism evidence="1 2">
    <name type="scientific">Halonatronomonas betaini</name>
    <dbReference type="NCBI Taxonomy" id="2778430"/>
    <lineage>
        <taxon>Bacteria</taxon>
        <taxon>Bacillati</taxon>
        <taxon>Bacillota</taxon>
        <taxon>Clostridia</taxon>
        <taxon>Halanaerobiales</taxon>
        <taxon>Halarsenatibacteraceae</taxon>
        <taxon>Halonatronomonas</taxon>
    </lineage>
</organism>
<accession>A0A931FAD9</accession>
<dbReference type="EMBL" id="JADPIE010000006">
    <property type="protein sequence ID" value="MBF8437504.1"/>
    <property type="molecule type" value="Genomic_DNA"/>
</dbReference>
<dbReference type="RefSeq" id="WP_270454497.1">
    <property type="nucleotide sequence ID" value="NZ_JADPIE010000006.1"/>
</dbReference>
<gene>
    <name evidence="1" type="ORF">I0Q91_10455</name>
</gene>
<protein>
    <submittedName>
        <fullName evidence="1">Uncharacterized protein</fullName>
    </submittedName>
</protein>
<dbReference type="AlphaFoldDB" id="A0A931FAD9"/>
<reference evidence="1" key="1">
    <citation type="submission" date="2020-11" db="EMBL/GenBank/DDBJ databases">
        <title>Halonatronomonas betainensis gen. nov., sp. nov. a novel haloalkaliphilic representative of the family Halanaerobiacae capable of betaine degradation.</title>
        <authorList>
            <person name="Boltyanskaya Y."/>
            <person name="Kevbrin V."/>
            <person name="Detkova E."/>
            <person name="Grouzdev D.S."/>
            <person name="Koziaeva V."/>
            <person name="Zhilina T."/>
        </authorList>
    </citation>
    <scope>NUCLEOTIDE SEQUENCE</scope>
    <source>
        <strain evidence="1">Z-7014</strain>
    </source>
</reference>
<keyword evidence="2" id="KW-1185">Reference proteome</keyword>
<evidence type="ECO:0000313" key="1">
    <source>
        <dbReference type="EMBL" id="MBF8437504.1"/>
    </source>
</evidence>
<dbReference type="Proteomes" id="UP000621436">
    <property type="component" value="Unassembled WGS sequence"/>
</dbReference>
<name>A0A931FAD9_9FIRM</name>
<comment type="caution">
    <text evidence="1">The sequence shown here is derived from an EMBL/GenBank/DDBJ whole genome shotgun (WGS) entry which is preliminary data.</text>
</comment>